<feature type="signal peptide" evidence="1">
    <location>
        <begin position="1"/>
        <end position="23"/>
    </location>
</feature>
<dbReference type="Pfam" id="PF25021">
    <property type="entry name" value="TEN_NHL"/>
    <property type="match status" value="1"/>
</dbReference>
<accession>A0A0C1F7Q5</accession>
<gene>
    <name evidence="3" type="ORF">OC25_25455</name>
</gene>
<protein>
    <recommendedName>
        <fullName evidence="2">Teneurin NHL domain-containing protein</fullName>
    </recommendedName>
</protein>
<proteinExistence type="predicted"/>
<dbReference type="InterPro" id="IPR056822">
    <property type="entry name" value="TEN_NHL"/>
</dbReference>
<dbReference type="AlphaFoldDB" id="A0A0C1F7Q5"/>
<dbReference type="PANTHER" id="PTHR46388:SF2">
    <property type="entry name" value="NHL REPEAT-CONTAINING PROTEIN 2"/>
    <property type="match status" value="1"/>
</dbReference>
<evidence type="ECO:0000259" key="2">
    <source>
        <dbReference type="Pfam" id="PF25021"/>
    </source>
</evidence>
<reference evidence="3 4" key="1">
    <citation type="submission" date="2014-10" db="EMBL/GenBank/DDBJ databases">
        <title>Pedobacter Kyungheensis.</title>
        <authorList>
            <person name="Anderson B.M."/>
            <person name="Newman J.D."/>
        </authorList>
    </citation>
    <scope>NUCLEOTIDE SEQUENCE [LARGE SCALE GENOMIC DNA]</scope>
    <source>
        <strain evidence="3 4">KACC 16221</strain>
    </source>
</reference>
<keyword evidence="1" id="KW-0732">Signal</keyword>
<evidence type="ECO:0000313" key="3">
    <source>
        <dbReference type="EMBL" id="KIA89212.1"/>
    </source>
</evidence>
<feature type="domain" description="Teneurin NHL" evidence="2">
    <location>
        <begin position="594"/>
        <end position="741"/>
    </location>
</feature>
<dbReference type="PANTHER" id="PTHR46388">
    <property type="entry name" value="NHL REPEAT-CONTAINING PROTEIN 2"/>
    <property type="match status" value="1"/>
</dbReference>
<dbReference type="InterPro" id="IPR011042">
    <property type="entry name" value="6-blade_b-propeller_TolB-like"/>
</dbReference>
<dbReference type="EMBL" id="JSYN01000045">
    <property type="protein sequence ID" value="KIA89212.1"/>
    <property type="molecule type" value="Genomic_DNA"/>
</dbReference>
<evidence type="ECO:0000256" key="1">
    <source>
        <dbReference type="SAM" id="SignalP"/>
    </source>
</evidence>
<dbReference type="Gene3D" id="2.120.10.30">
    <property type="entry name" value="TolB, C-terminal domain"/>
    <property type="match status" value="3"/>
</dbReference>
<comment type="caution">
    <text evidence="3">The sequence shown here is derived from an EMBL/GenBank/DDBJ whole genome shotgun (WGS) entry which is preliminary data.</text>
</comment>
<feature type="chain" id="PRO_5002144722" description="Teneurin NHL domain-containing protein" evidence="1">
    <location>
        <begin position="24"/>
        <end position="748"/>
    </location>
</feature>
<dbReference type="PROSITE" id="PS51257">
    <property type="entry name" value="PROKAR_LIPOPROTEIN"/>
    <property type="match status" value="1"/>
</dbReference>
<name>A0A0C1F7Q5_9SPHI</name>
<evidence type="ECO:0000313" key="4">
    <source>
        <dbReference type="Proteomes" id="UP000031246"/>
    </source>
</evidence>
<organism evidence="3 4">
    <name type="scientific">Pedobacter kyungheensis</name>
    <dbReference type="NCBI Taxonomy" id="1069985"/>
    <lineage>
        <taxon>Bacteria</taxon>
        <taxon>Pseudomonadati</taxon>
        <taxon>Bacteroidota</taxon>
        <taxon>Sphingobacteriia</taxon>
        <taxon>Sphingobacteriales</taxon>
        <taxon>Sphingobacteriaceae</taxon>
        <taxon>Pedobacter</taxon>
    </lineage>
</organism>
<dbReference type="SUPFAM" id="SSF101898">
    <property type="entry name" value="NHL repeat"/>
    <property type="match status" value="1"/>
</dbReference>
<sequence>MKKTYYILILGLALGLAACKKFANEAFNDTTTEKETLAVKVINDDDQLPVAGVKVIISRQTEASGIYTQVDTIRTDKDGQITTRLPYPNNIKVEVDTTYYHKGEQALYFNSAASAVLHTTPKYGMAPLNIAVKDELNAGISDFPMLIDTKAPGADTYTSTGGLEHAGTSGQLIVSLPYPNAVRVIVGDTMKYFPDTLNTTLKNVKGASVSLTAKLKPVTVPLEITALDKDNSALLPGIDIVVLQKLTGETDFKAIGLTGTTGTNGKLILNAPFEGEVKIKTTDPAFFFPDSAITRMAYEKNRTVTLQTKKLVPKAPVDVLVYDEANNQILPGVTVNISTKLTGETAFKLDTTAVTDENGKLSLRIRFSGDMKFEVPNDTYFTSKTITVANIGSAAKQVSIPLAIKTATYPEPVLTSLMVSSLSLNNGITLNAPTDMANDKRGNIYICDQNNNRIIRVSKNGNTTVLAGSGAASSVDGTGTAATFNKPKGMVLNQAGTELYVTEYSGNKVRKITINPATMAATVTTIAGSGTAGSADAVGTAATFTNPSGIDLDEAAGALYLADFSASTSVGRIRKIVLSSNTVSTLGTATIYAPNAVALNPNKTSLYVGAFGNTFGSTESYLFRVTASSGARTVLKQTKTTNFNDPSGIFISPAGVIFVCSEKAHSIARVTSEITTNSTFGLLAGSGTDDSISGVNAVTGTSGNADGPAANARFNLPWAIKYNAHAGYFLIADQGNNKIRIMKSNTIN</sequence>
<dbReference type="RefSeq" id="WP_039482890.1">
    <property type="nucleotide sequence ID" value="NZ_JSYN01000045.1"/>
</dbReference>
<dbReference type="Proteomes" id="UP000031246">
    <property type="component" value="Unassembled WGS sequence"/>
</dbReference>
<dbReference type="OrthoDB" id="791543at2"/>
<keyword evidence="4" id="KW-1185">Reference proteome</keyword>